<dbReference type="GO" id="GO:0061630">
    <property type="term" value="F:ubiquitin protein ligase activity"/>
    <property type="evidence" value="ECO:0007669"/>
    <property type="project" value="InterPro"/>
</dbReference>
<keyword evidence="1" id="KW-0479">Metal-binding</keyword>
<organism evidence="7 8">
    <name type="scientific">Ambrosia artemisiifolia</name>
    <name type="common">Common ragweed</name>
    <dbReference type="NCBI Taxonomy" id="4212"/>
    <lineage>
        <taxon>Eukaryota</taxon>
        <taxon>Viridiplantae</taxon>
        <taxon>Streptophyta</taxon>
        <taxon>Embryophyta</taxon>
        <taxon>Tracheophyta</taxon>
        <taxon>Spermatophyta</taxon>
        <taxon>Magnoliopsida</taxon>
        <taxon>eudicotyledons</taxon>
        <taxon>Gunneridae</taxon>
        <taxon>Pentapetalae</taxon>
        <taxon>asterids</taxon>
        <taxon>campanulids</taxon>
        <taxon>Asterales</taxon>
        <taxon>Asteraceae</taxon>
        <taxon>Asteroideae</taxon>
        <taxon>Heliantheae alliance</taxon>
        <taxon>Heliantheae</taxon>
        <taxon>Ambrosia</taxon>
    </lineage>
</organism>
<proteinExistence type="predicted"/>
<feature type="compositionally biased region" description="Polar residues" evidence="5">
    <location>
        <begin position="76"/>
        <end position="87"/>
    </location>
</feature>
<dbReference type="InterPro" id="IPR001841">
    <property type="entry name" value="Znf_RING"/>
</dbReference>
<feature type="domain" description="RING-type" evidence="6">
    <location>
        <begin position="124"/>
        <end position="162"/>
    </location>
</feature>
<evidence type="ECO:0000259" key="6">
    <source>
        <dbReference type="PROSITE" id="PS50089"/>
    </source>
</evidence>
<keyword evidence="8" id="KW-1185">Reference proteome</keyword>
<comment type="caution">
    <text evidence="7">The sequence shown here is derived from an EMBL/GenBank/DDBJ whole genome shotgun (WGS) entry which is preliminary data.</text>
</comment>
<keyword evidence="3" id="KW-0862">Zinc</keyword>
<keyword evidence="2 4" id="KW-0863">Zinc-finger</keyword>
<dbReference type="GO" id="GO:0140082">
    <property type="term" value="F:SUMO-ubiquitin ligase activity"/>
    <property type="evidence" value="ECO:0007669"/>
    <property type="project" value="TreeGrafter"/>
</dbReference>
<dbReference type="Proteomes" id="UP001206925">
    <property type="component" value="Unassembled WGS sequence"/>
</dbReference>
<evidence type="ECO:0000313" key="8">
    <source>
        <dbReference type="Proteomes" id="UP001206925"/>
    </source>
</evidence>
<dbReference type="InterPro" id="IPR049627">
    <property type="entry name" value="SLX8"/>
</dbReference>
<dbReference type="GO" id="GO:0008270">
    <property type="term" value="F:zinc ion binding"/>
    <property type="evidence" value="ECO:0007669"/>
    <property type="project" value="UniProtKB-KW"/>
</dbReference>
<feature type="compositionally biased region" description="Low complexity" evidence="5">
    <location>
        <begin position="32"/>
        <end position="41"/>
    </location>
</feature>
<evidence type="ECO:0000256" key="5">
    <source>
        <dbReference type="SAM" id="MobiDB-lite"/>
    </source>
</evidence>
<dbReference type="GO" id="GO:0033768">
    <property type="term" value="C:SUMO-targeted ubiquitin ligase complex"/>
    <property type="evidence" value="ECO:0007669"/>
    <property type="project" value="TreeGrafter"/>
</dbReference>
<dbReference type="AlphaFoldDB" id="A0AAD5CV95"/>
<evidence type="ECO:0000256" key="3">
    <source>
        <dbReference type="ARBA" id="ARBA00022833"/>
    </source>
</evidence>
<evidence type="ECO:0000313" key="7">
    <source>
        <dbReference type="EMBL" id="KAI7748252.1"/>
    </source>
</evidence>
<feature type="region of interest" description="Disordered" evidence="5">
    <location>
        <begin position="1"/>
        <end position="111"/>
    </location>
</feature>
<protein>
    <recommendedName>
        <fullName evidence="6">RING-type domain-containing protein</fullName>
    </recommendedName>
</protein>
<accession>A0AAD5CV95</accession>
<dbReference type="EMBL" id="JAMZMK010006571">
    <property type="protein sequence ID" value="KAI7748252.1"/>
    <property type="molecule type" value="Genomic_DNA"/>
</dbReference>
<evidence type="ECO:0000256" key="4">
    <source>
        <dbReference type="PROSITE-ProRule" id="PRU00175"/>
    </source>
</evidence>
<dbReference type="Gene3D" id="3.30.40.10">
    <property type="entry name" value="Zinc/RING finger domain, C3HC4 (zinc finger)"/>
    <property type="match status" value="1"/>
</dbReference>
<dbReference type="PANTHER" id="PTHR47094:SF1">
    <property type="entry name" value="RING-TYPE E3 UBIQUITIN TRANSFERASE"/>
    <property type="match status" value="1"/>
</dbReference>
<reference evidence="7" key="1">
    <citation type="submission" date="2022-06" db="EMBL/GenBank/DDBJ databases">
        <title>Uncovering the hologenomic basis of an extraordinary plant invasion.</title>
        <authorList>
            <person name="Bieker V.C."/>
            <person name="Martin M.D."/>
            <person name="Gilbert T."/>
            <person name="Hodgins K."/>
            <person name="Battlay P."/>
            <person name="Petersen B."/>
            <person name="Wilson J."/>
        </authorList>
    </citation>
    <scope>NUCLEOTIDE SEQUENCE</scope>
    <source>
        <strain evidence="7">AA19_3_7</strain>
        <tissue evidence="7">Leaf</tissue>
    </source>
</reference>
<evidence type="ECO:0000256" key="1">
    <source>
        <dbReference type="ARBA" id="ARBA00022723"/>
    </source>
</evidence>
<dbReference type="PANTHER" id="PTHR47094">
    <property type="entry name" value="ELFLESS, ISOFORM B"/>
    <property type="match status" value="1"/>
</dbReference>
<sequence length="179" mass="19729">MNSRRFLDSERQHPAIRQSDQRRRSLIHEPSLLPDPLDLHLGPARPTPPGPTNINAPNADAGSSRRAKRSRAINSESVAISAQNQQRTIDRGSQPPNAITEGTNSSAQSRVAPVAPPPRIIYSCAICLGPLVEETTTNCGHIFCKDCIDNAIETLGTCPMCRRRITFRELQRVYLSDPL</sequence>
<dbReference type="SMART" id="SM00184">
    <property type="entry name" value="RING"/>
    <property type="match status" value="1"/>
</dbReference>
<gene>
    <name evidence="7" type="ORF">M8C21_000366</name>
</gene>
<feature type="compositionally biased region" description="Polar residues" evidence="5">
    <location>
        <begin position="94"/>
        <end position="109"/>
    </location>
</feature>
<evidence type="ECO:0000256" key="2">
    <source>
        <dbReference type="ARBA" id="ARBA00022771"/>
    </source>
</evidence>
<name>A0AAD5CV95_AMBAR</name>
<dbReference type="PROSITE" id="PS00518">
    <property type="entry name" value="ZF_RING_1"/>
    <property type="match status" value="1"/>
</dbReference>
<dbReference type="InterPro" id="IPR017907">
    <property type="entry name" value="Znf_RING_CS"/>
</dbReference>
<dbReference type="Pfam" id="PF13639">
    <property type="entry name" value="zf-RING_2"/>
    <property type="match status" value="1"/>
</dbReference>
<feature type="compositionally biased region" description="Basic and acidic residues" evidence="5">
    <location>
        <begin position="1"/>
        <end position="27"/>
    </location>
</feature>
<dbReference type="GO" id="GO:0032183">
    <property type="term" value="F:SUMO binding"/>
    <property type="evidence" value="ECO:0007669"/>
    <property type="project" value="TreeGrafter"/>
</dbReference>
<dbReference type="PROSITE" id="PS50089">
    <property type="entry name" value="ZF_RING_2"/>
    <property type="match status" value="1"/>
</dbReference>
<dbReference type="SUPFAM" id="SSF57850">
    <property type="entry name" value="RING/U-box"/>
    <property type="match status" value="1"/>
</dbReference>
<dbReference type="InterPro" id="IPR013083">
    <property type="entry name" value="Znf_RING/FYVE/PHD"/>
</dbReference>
<dbReference type="GO" id="GO:0006511">
    <property type="term" value="P:ubiquitin-dependent protein catabolic process"/>
    <property type="evidence" value="ECO:0007669"/>
    <property type="project" value="TreeGrafter"/>
</dbReference>